<feature type="region of interest" description="Disordered" evidence="6">
    <location>
        <begin position="1"/>
        <end position="26"/>
    </location>
</feature>
<dbReference type="InterPro" id="IPR011701">
    <property type="entry name" value="MFS"/>
</dbReference>
<dbReference type="OMA" id="ALFINIT"/>
<keyword evidence="4 7" id="KW-1133">Transmembrane helix</keyword>
<feature type="transmembrane region" description="Helical" evidence="7">
    <location>
        <begin position="465"/>
        <end position="484"/>
    </location>
</feature>
<dbReference type="Proteomes" id="UP000009022">
    <property type="component" value="Unassembled WGS sequence"/>
</dbReference>
<protein>
    <recommendedName>
        <fullName evidence="8">Major facilitator superfamily (MFS) profile domain-containing protein</fullName>
    </recommendedName>
</protein>
<keyword evidence="5 7" id="KW-0472">Membrane</keyword>
<dbReference type="PROSITE" id="PS50850">
    <property type="entry name" value="MFS"/>
    <property type="match status" value="1"/>
</dbReference>
<evidence type="ECO:0000256" key="3">
    <source>
        <dbReference type="ARBA" id="ARBA00022692"/>
    </source>
</evidence>
<keyword evidence="2" id="KW-0813">Transport</keyword>
<dbReference type="eggNOG" id="KOG0255">
    <property type="taxonomic scope" value="Eukaryota"/>
</dbReference>
<dbReference type="AlphaFoldDB" id="B3RIU1"/>
<feature type="transmembrane region" description="Helical" evidence="7">
    <location>
        <begin position="108"/>
        <end position="125"/>
    </location>
</feature>
<dbReference type="PANTHER" id="PTHR23511">
    <property type="entry name" value="SYNAPTIC VESICLE GLYCOPROTEIN 2"/>
    <property type="match status" value="1"/>
</dbReference>
<feature type="transmembrane region" description="Helical" evidence="7">
    <location>
        <begin position="529"/>
        <end position="548"/>
    </location>
</feature>
<dbReference type="PROSITE" id="PS00217">
    <property type="entry name" value="SUGAR_TRANSPORT_2"/>
    <property type="match status" value="1"/>
</dbReference>
<dbReference type="InterPro" id="IPR036259">
    <property type="entry name" value="MFS_trans_sf"/>
</dbReference>
<evidence type="ECO:0000256" key="5">
    <source>
        <dbReference type="ARBA" id="ARBA00023136"/>
    </source>
</evidence>
<feature type="transmembrane region" description="Helical" evidence="7">
    <location>
        <begin position="70"/>
        <end position="96"/>
    </location>
</feature>
<proteinExistence type="predicted"/>
<comment type="subcellular location">
    <subcellularLocation>
        <location evidence="1">Membrane</location>
        <topology evidence="1">Multi-pass membrane protein</topology>
    </subcellularLocation>
</comment>
<dbReference type="GeneID" id="6749668"/>
<gene>
    <name evidence="9" type="ORF">TRIADDRAFT_19863</name>
</gene>
<dbReference type="OrthoDB" id="3936150at2759"/>
<feature type="compositionally biased region" description="Polar residues" evidence="6">
    <location>
        <begin position="1"/>
        <end position="16"/>
    </location>
</feature>
<dbReference type="CTD" id="6749668"/>
<feature type="transmembrane region" description="Helical" evidence="7">
    <location>
        <begin position="162"/>
        <end position="187"/>
    </location>
</feature>
<dbReference type="STRING" id="10228.B3RIU1"/>
<evidence type="ECO:0000313" key="10">
    <source>
        <dbReference type="Proteomes" id="UP000009022"/>
    </source>
</evidence>
<dbReference type="RefSeq" id="XP_002107649.1">
    <property type="nucleotide sequence ID" value="XM_002107613.1"/>
</dbReference>
<feature type="transmembrane region" description="Helical" evidence="7">
    <location>
        <begin position="441"/>
        <end position="459"/>
    </location>
</feature>
<dbReference type="GO" id="GO:0022857">
    <property type="term" value="F:transmembrane transporter activity"/>
    <property type="evidence" value="ECO:0007669"/>
    <property type="project" value="InterPro"/>
</dbReference>
<dbReference type="SUPFAM" id="SSF103473">
    <property type="entry name" value="MFS general substrate transporter"/>
    <property type="match status" value="1"/>
</dbReference>
<evidence type="ECO:0000256" key="6">
    <source>
        <dbReference type="SAM" id="MobiDB-lite"/>
    </source>
</evidence>
<keyword evidence="10" id="KW-1185">Reference proteome</keyword>
<dbReference type="Pfam" id="PF07690">
    <property type="entry name" value="MFS_1"/>
    <property type="match status" value="2"/>
</dbReference>
<dbReference type="GO" id="GO:0016020">
    <property type="term" value="C:membrane"/>
    <property type="evidence" value="ECO:0007669"/>
    <property type="project" value="UniProtKB-SubCell"/>
</dbReference>
<dbReference type="PhylomeDB" id="B3RIU1"/>
<evidence type="ECO:0000256" key="1">
    <source>
        <dbReference type="ARBA" id="ARBA00004141"/>
    </source>
</evidence>
<feature type="transmembrane region" description="Helical" evidence="7">
    <location>
        <begin position="236"/>
        <end position="255"/>
    </location>
</feature>
<feature type="transmembrane region" description="Helical" evidence="7">
    <location>
        <begin position="346"/>
        <end position="366"/>
    </location>
</feature>
<evidence type="ECO:0000256" key="7">
    <source>
        <dbReference type="SAM" id="Phobius"/>
    </source>
</evidence>
<dbReference type="InterPro" id="IPR020846">
    <property type="entry name" value="MFS_dom"/>
</dbReference>
<dbReference type="KEGG" id="tad:TRIADDRAFT_19863"/>
<sequence length="557" mass="62309">MATDSINLRQPSSATEQDNDSDFNDRTKLLSDSQEINSANGSTHHEGGKSNRRLTVDDIAESLNCGLFQYLCNFVCGLCFIAEGLIIQSISIIAMSACDLNINPHNRTWLSMSLLIGIVVSCAFWGRLGDSFGRRRVLLLALFINITFTLLSAFSYNYQMLIIMAFFNGFGTGGVLPVALAYVIEFFPRKYRGMAGFSANAYWSFGNIYAAVMALLIITRSIAIPIGNIVLTGWRIFTIVCAIPPLIALISLAFMPNSPRFLIKQGKREKTLSVINRIHRINSYCSNKHRNQSLRIKLADLPTMSDILNDIDKDEGKASCSCWSRIVQFMRQYAILYSLKWRKRTLLMTAVWFLFCLCTYGFWLWLPTYFSLYAHGHGHKCLRPVILNRTRYHMNVLNQSLSCIENTRNTAIYRNLFLTTLSTLLAELIFIPIINISGRKLLFSGLALATGVIMLSIWLTNTSTGVLVFSCLFTGISGAAWPVLNVWTSELYPTQLRSTSNGYLNLWARIGAIIGTTTFGLLLQVSCKLPIIIVGIICLLSAILAIFLPDTSKVDID</sequence>
<dbReference type="PANTHER" id="PTHR23511:SF34">
    <property type="entry name" value="SYNAPTIC VESICLE GLYCOPROTEIN 2"/>
    <property type="match status" value="1"/>
</dbReference>
<evidence type="ECO:0000256" key="2">
    <source>
        <dbReference type="ARBA" id="ARBA00022448"/>
    </source>
</evidence>
<dbReference type="InterPro" id="IPR005829">
    <property type="entry name" value="Sugar_transporter_CS"/>
</dbReference>
<dbReference type="EMBL" id="DS985241">
    <property type="protein sequence ID" value="EDV28447.1"/>
    <property type="molecule type" value="Genomic_DNA"/>
</dbReference>
<feature type="transmembrane region" description="Helical" evidence="7">
    <location>
        <begin position="137"/>
        <end position="156"/>
    </location>
</feature>
<feature type="domain" description="Major facilitator superfamily (MFS) profile" evidence="8">
    <location>
        <begin position="69"/>
        <end position="553"/>
    </location>
</feature>
<accession>B3RIU1</accession>
<evidence type="ECO:0000259" key="8">
    <source>
        <dbReference type="PROSITE" id="PS50850"/>
    </source>
</evidence>
<evidence type="ECO:0000256" key="4">
    <source>
        <dbReference type="ARBA" id="ARBA00022989"/>
    </source>
</evidence>
<feature type="transmembrane region" description="Helical" evidence="7">
    <location>
        <begin position="504"/>
        <end position="523"/>
    </location>
</feature>
<dbReference type="Gene3D" id="1.20.1250.20">
    <property type="entry name" value="MFS general substrate transporter like domains"/>
    <property type="match status" value="1"/>
</dbReference>
<dbReference type="HOGENOM" id="CLU_001265_46_15_1"/>
<feature type="transmembrane region" description="Helical" evidence="7">
    <location>
        <begin position="416"/>
        <end position="434"/>
    </location>
</feature>
<organism evidence="9 10">
    <name type="scientific">Trichoplax adhaerens</name>
    <name type="common">Trichoplax reptans</name>
    <dbReference type="NCBI Taxonomy" id="10228"/>
    <lineage>
        <taxon>Eukaryota</taxon>
        <taxon>Metazoa</taxon>
        <taxon>Placozoa</taxon>
        <taxon>Uniplacotomia</taxon>
        <taxon>Trichoplacea</taxon>
        <taxon>Trichoplacidae</taxon>
        <taxon>Trichoplax</taxon>
    </lineage>
</organism>
<keyword evidence="3 7" id="KW-0812">Transmembrane</keyword>
<reference evidence="9 10" key="1">
    <citation type="journal article" date="2008" name="Nature">
        <title>The Trichoplax genome and the nature of placozoans.</title>
        <authorList>
            <person name="Srivastava M."/>
            <person name="Begovic E."/>
            <person name="Chapman J."/>
            <person name="Putnam N.H."/>
            <person name="Hellsten U."/>
            <person name="Kawashima T."/>
            <person name="Kuo A."/>
            <person name="Mitros T."/>
            <person name="Salamov A."/>
            <person name="Carpenter M.L."/>
            <person name="Signorovitch A.Y."/>
            <person name="Moreno M.A."/>
            <person name="Kamm K."/>
            <person name="Grimwood J."/>
            <person name="Schmutz J."/>
            <person name="Shapiro H."/>
            <person name="Grigoriev I.V."/>
            <person name="Buss L.W."/>
            <person name="Schierwater B."/>
            <person name="Dellaporta S.L."/>
            <person name="Rokhsar D.S."/>
        </authorList>
    </citation>
    <scope>NUCLEOTIDE SEQUENCE [LARGE SCALE GENOMIC DNA]</scope>
    <source>
        <strain evidence="9 10">Grell-BS-1999</strain>
    </source>
</reference>
<dbReference type="InParanoid" id="B3RIU1"/>
<name>B3RIU1_TRIAD</name>
<evidence type="ECO:0000313" key="9">
    <source>
        <dbReference type="EMBL" id="EDV28447.1"/>
    </source>
</evidence>